<dbReference type="Proteomes" id="UP001321473">
    <property type="component" value="Unassembled WGS sequence"/>
</dbReference>
<evidence type="ECO:0000313" key="3">
    <source>
        <dbReference type="Proteomes" id="UP001321473"/>
    </source>
</evidence>
<name>A0AAQ4EXA3_AMBAM</name>
<dbReference type="Gene3D" id="3.10.50.10">
    <property type="match status" value="1"/>
</dbReference>
<dbReference type="AlphaFoldDB" id="A0AAQ4EXA3"/>
<sequence length="336" mass="38301">MTMNTVTSAIRGHFFFLKIGFVNRETLDGAAEDEDDDKLGQEERKRIYSRRDDDAPLVCFVRAAGFERNGTWRFKAGAVPADKCTHVVYSYLETDNKTGEFLFRTRGHKDDKDILRELVNLKRENRKLKVLFSYGGGAHVNSLLSRLSSDKEEAFLVDTIFSLVKSLGLAGVNFHLDGPGPWTCNEKDVHKILHFIKKLRLKFGSKDWLITAQLPACRDPKCDHVPKKKFAQHFDYLFLMTFDYKLDDLSKTKLTSGLYFYEGDSHTSIETESCLGRWSDAGVPRYKLVPGIATYGRSFTLNDVMYNGVSAKLNEKHPLGYATNLTHTDGYMDYVE</sequence>
<dbReference type="SUPFAM" id="SSF51445">
    <property type="entry name" value="(Trans)glycosidases"/>
    <property type="match status" value="1"/>
</dbReference>
<dbReference type="GO" id="GO:0004568">
    <property type="term" value="F:chitinase activity"/>
    <property type="evidence" value="ECO:0007669"/>
    <property type="project" value="TreeGrafter"/>
</dbReference>
<evidence type="ECO:0000313" key="2">
    <source>
        <dbReference type="EMBL" id="KAK8779188.1"/>
    </source>
</evidence>
<keyword evidence="3" id="KW-1185">Reference proteome</keyword>
<dbReference type="Pfam" id="PF00704">
    <property type="entry name" value="Glyco_hydro_18"/>
    <property type="match status" value="1"/>
</dbReference>
<proteinExistence type="predicted"/>
<dbReference type="PANTHER" id="PTHR11177">
    <property type="entry name" value="CHITINASE"/>
    <property type="match status" value="1"/>
</dbReference>
<dbReference type="GO" id="GO:0005975">
    <property type="term" value="P:carbohydrate metabolic process"/>
    <property type="evidence" value="ECO:0007669"/>
    <property type="project" value="InterPro"/>
</dbReference>
<dbReference type="InterPro" id="IPR050314">
    <property type="entry name" value="Glycosyl_Hydrlase_18"/>
</dbReference>
<dbReference type="Gene3D" id="3.20.20.80">
    <property type="entry name" value="Glycosidases"/>
    <property type="match status" value="1"/>
</dbReference>
<dbReference type="PROSITE" id="PS51910">
    <property type="entry name" value="GH18_2"/>
    <property type="match status" value="1"/>
</dbReference>
<dbReference type="InterPro" id="IPR017853">
    <property type="entry name" value="GH"/>
</dbReference>
<gene>
    <name evidence="2" type="ORF">V5799_019471</name>
</gene>
<reference evidence="2 3" key="1">
    <citation type="journal article" date="2023" name="Arcadia Sci">
        <title>De novo assembly of a long-read Amblyomma americanum tick genome.</title>
        <authorList>
            <person name="Chou S."/>
            <person name="Poskanzer K.E."/>
            <person name="Rollins M."/>
            <person name="Thuy-Boun P.S."/>
        </authorList>
    </citation>
    <scope>NUCLEOTIDE SEQUENCE [LARGE SCALE GENOMIC DNA]</scope>
    <source>
        <strain evidence="2">F_SG_1</strain>
        <tissue evidence="2">Salivary glands</tissue>
    </source>
</reference>
<dbReference type="InterPro" id="IPR011583">
    <property type="entry name" value="Chitinase_II/V-like_cat"/>
</dbReference>
<dbReference type="InterPro" id="IPR001223">
    <property type="entry name" value="Glyco_hydro18_cat"/>
</dbReference>
<feature type="domain" description="GH18" evidence="1">
    <location>
        <begin position="55"/>
        <end position="336"/>
    </location>
</feature>
<accession>A0AAQ4EXA3</accession>
<feature type="non-terminal residue" evidence="2">
    <location>
        <position position="336"/>
    </location>
</feature>
<organism evidence="2 3">
    <name type="scientific">Amblyomma americanum</name>
    <name type="common">Lone star tick</name>
    <dbReference type="NCBI Taxonomy" id="6943"/>
    <lineage>
        <taxon>Eukaryota</taxon>
        <taxon>Metazoa</taxon>
        <taxon>Ecdysozoa</taxon>
        <taxon>Arthropoda</taxon>
        <taxon>Chelicerata</taxon>
        <taxon>Arachnida</taxon>
        <taxon>Acari</taxon>
        <taxon>Parasitiformes</taxon>
        <taxon>Ixodida</taxon>
        <taxon>Ixodoidea</taxon>
        <taxon>Ixodidae</taxon>
        <taxon>Amblyomminae</taxon>
        <taxon>Amblyomma</taxon>
    </lineage>
</organism>
<dbReference type="InterPro" id="IPR029070">
    <property type="entry name" value="Chitinase_insertion_sf"/>
</dbReference>
<dbReference type="SMART" id="SM00636">
    <property type="entry name" value="Glyco_18"/>
    <property type="match status" value="1"/>
</dbReference>
<dbReference type="GO" id="GO:0005576">
    <property type="term" value="C:extracellular region"/>
    <property type="evidence" value="ECO:0007669"/>
    <property type="project" value="TreeGrafter"/>
</dbReference>
<dbReference type="EMBL" id="JARKHS020010070">
    <property type="protein sequence ID" value="KAK8779188.1"/>
    <property type="molecule type" value="Genomic_DNA"/>
</dbReference>
<evidence type="ECO:0000259" key="1">
    <source>
        <dbReference type="PROSITE" id="PS51910"/>
    </source>
</evidence>
<dbReference type="GO" id="GO:0006032">
    <property type="term" value="P:chitin catabolic process"/>
    <property type="evidence" value="ECO:0007669"/>
    <property type="project" value="TreeGrafter"/>
</dbReference>
<dbReference type="GO" id="GO:0008061">
    <property type="term" value="F:chitin binding"/>
    <property type="evidence" value="ECO:0007669"/>
    <property type="project" value="InterPro"/>
</dbReference>
<protein>
    <recommendedName>
        <fullName evidence="1">GH18 domain-containing protein</fullName>
    </recommendedName>
</protein>
<dbReference type="PANTHER" id="PTHR11177:SF144">
    <property type="entry name" value="CHITINASE 5"/>
    <property type="match status" value="1"/>
</dbReference>
<comment type="caution">
    <text evidence="2">The sequence shown here is derived from an EMBL/GenBank/DDBJ whole genome shotgun (WGS) entry which is preliminary data.</text>
</comment>